<evidence type="ECO:0000313" key="14">
    <source>
        <dbReference type="Proteomes" id="UP001200430"/>
    </source>
</evidence>
<evidence type="ECO:0000256" key="7">
    <source>
        <dbReference type="ARBA" id="ARBA00022723"/>
    </source>
</evidence>
<reference evidence="13 14" key="1">
    <citation type="submission" date="2022-01" db="EMBL/GenBank/DDBJ databases">
        <title>Dethiosulfovibrio faecalis sp. nov., a novel proteolytic, non-sulfur-reducing bacterium isolated from a marine aquaculture solid waste bioreactor.</title>
        <authorList>
            <person name="Grabowski S."/>
            <person name="Apolinario E."/>
            <person name="Schneider N."/>
            <person name="Marshall C.W."/>
            <person name="Sowers K.R."/>
        </authorList>
    </citation>
    <scope>NUCLEOTIDE SEQUENCE [LARGE SCALE GENOMIC DNA]</scope>
    <source>
        <strain evidence="13 14">DSM 12537</strain>
    </source>
</reference>
<dbReference type="PANTHER" id="PTHR33694">
    <property type="entry name" value="UDP-3-O-ACYL-N-ACETYLGLUCOSAMINE DEACETYLASE 1, MITOCHONDRIAL-RELATED"/>
    <property type="match status" value="1"/>
</dbReference>
<evidence type="ECO:0000256" key="5">
    <source>
        <dbReference type="ARBA" id="ARBA00022516"/>
    </source>
</evidence>
<dbReference type="InterPro" id="IPR004463">
    <property type="entry name" value="UDP-acyl_GlcNac_deAcase"/>
</dbReference>
<evidence type="ECO:0000256" key="10">
    <source>
        <dbReference type="ARBA" id="ARBA00023098"/>
    </source>
</evidence>
<sequence length="277" mass="30141">MFSRYFLDREVLFRGVGLHSGMDCSVRVFPSGKKGINLYRDGSLIPLDRLDWDGDGRGTVLTLSDGYKVRTVEHLFGAIAGLGLDEIAVEVVGGEIPAMDGCASSFAEALLNAGVTEDGFLDPLRLDGPIAVDDRSSGRSVVALPYDGLRVTYVIDYPGTAIGTQCLSMDLSRDNFIDRIASCRTFAMMEDVETLRKNGLSLGGSLENAMVVDGRKILAKGGLRFEDEFVRHKILDLLGDLVLLGRPLAAHVIAIKAGHSMHQRLVKEIAKRRISED</sequence>
<dbReference type="EC" id="3.5.1.108" evidence="4 12"/>
<accession>A0ABS9EP90</accession>
<dbReference type="Proteomes" id="UP001200430">
    <property type="component" value="Unassembled WGS sequence"/>
</dbReference>
<evidence type="ECO:0000313" key="13">
    <source>
        <dbReference type="EMBL" id="MCF4141633.1"/>
    </source>
</evidence>
<name>A0ABS9EP90_9BACT</name>
<dbReference type="SUPFAM" id="SSF54211">
    <property type="entry name" value="Ribosomal protein S5 domain 2-like"/>
    <property type="match status" value="2"/>
</dbReference>
<feature type="binding site" evidence="12">
    <location>
        <position position="232"/>
    </location>
    <ligand>
        <name>Zn(2+)</name>
        <dbReference type="ChEBI" id="CHEBI:29105"/>
    </ligand>
</feature>
<dbReference type="HAMAP" id="MF_00388">
    <property type="entry name" value="LpxC"/>
    <property type="match status" value="1"/>
</dbReference>
<comment type="caution">
    <text evidence="13">The sequence shown here is derived from an EMBL/GenBank/DDBJ whole genome shotgun (WGS) entry which is preliminary data.</text>
</comment>
<organism evidence="13 14">
    <name type="scientific">Dethiosulfovibrio marinus</name>
    <dbReference type="NCBI Taxonomy" id="133532"/>
    <lineage>
        <taxon>Bacteria</taxon>
        <taxon>Thermotogati</taxon>
        <taxon>Synergistota</taxon>
        <taxon>Synergistia</taxon>
        <taxon>Synergistales</taxon>
        <taxon>Dethiosulfovibrionaceae</taxon>
        <taxon>Dethiosulfovibrio</taxon>
    </lineage>
</organism>
<feature type="binding site" evidence="12">
    <location>
        <position position="236"/>
    </location>
    <ligand>
        <name>Zn(2+)</name>
        <dbReference type="ChEBI" id="CHEBI:29105"/>
    </ligand>
</feature>
<keyword evidence="5 12" id="KW-0444">Lipid biosynthesis</keyword>
<dbReference type="InterPro" id="IPR011334">
    <property type="entry name" value="UDP-acyl_GlcNac_deAcase_C"/>
</dbReference>
<evidence type="ECO:0000256" key="2">
    <source>
        <dbReference type="ARBA" id="ARBA00002923"/>
    </source>
</evidence>
<keyword evidence="10 12" id="KW-0443">Lipid metabolism</keyword>
<dbReference type="GO" id="GO:0103117">
    <property type="term" value="F:UDP-3-O-acyl-N-acetylglucosamine deacetylase activity"/>
    <property type="evidence" value="ECO:0007669"/>
    <property type="project" value="UniProtKB-EC"/>
</dbReference>
<evidence type="ECO:0000256" key="11">
    <source>
        <dbReference type="ARBA" id="ARBA00024535"/>
    </source>
</evidence>
<dbReference type="RefSeq" id="WP_236098139.1">
    <property type="nucleotide sequence ID" value="NZ_JAKGUD010000002.1"/>
</dbReference>
<keyword evidence="7 12" id="KW-0479">Metal-binding</keyword>
<dbReference type="NCBIfam" id="TIGR00325">
    <property type="entry name" value="lpxC"/>
    <property type="match status" value="1"/>
</dbReference>
<dbReference type="Gene3D" id="3.30.1700.10">
    <property type="entry name" value="lpxc deacetylase, domain 2"/>
    <property type="match status" value="1"/>
</dbReference>
<comment type="cofactor">
    <cofactor evidence="1 12">
        <name>Zn(2+)</name>
        <dbReference type="ChEBI" id="CHEBI:29105"/>
    </cofactor>
</comment>
<comment type="catalytic activity">
    <reaction evidence="11 12">
        <text>a UDP-3-O-[(3R)-3-hydroxyacyl]-N-acetyl-alpha-D-glucosamine + H2O = a UDP-3-O-[(3R)-3-hydroxyacyl]-alpha-D-glucosamine + acetate</text>
        <dbReference type="Rhea" id="RHEA:67816"/>
        <dbReference type="ChEBI" id="CHEBI:15377"/>
        <dbReference type="ChEBI" id="CHEBI:30089"/>
        <dbReference type="ChEBI" id="CHEBI:137740"/>
        <dbReference type="ChEBI" id="CHEBI:173225"/>
        <dbReference type="EC" id="3.5.1.108"/>
    </reaction>
</comment>
<feature type="binding site" evidence="12">
    <location>
        <position position="74"/>
    </location>
    <ligand>
        <name>Zn(2+)</name>
        <dbReference type="ChEBI" id="CHEBI:29105"/>
    </ligand>
</feature>
<feature type="active site" description="Proton donor" evidence="12">
    <location>
        <position position="259"/>
    </location>
</feature>
<dbReference type="EMBL" id="JAKGUD010000002">
    <property type="protein sequence ID" value="MCF4141633.1"/>
    <property type="molecule type" value="Genomic_DNA"/>
</dbReference>
<dbReference type="Gene3D" id="3.30.230.20">
    <property type="entry name" value="lpxc deacetylase, domain 1"/>
    <property type="match status" value="1"/>
</dbReference>
<evidence type="ECO:0000256" key="12">
    <source>
        <dbReference type="HAMAP-Rule" id="MF_00388"/>
    </source>
</evidence>
<keyword evidence="8 12" id="KW-0378">Hydrolase</keyword>
<comment type="pathway">
    <text evidence="3 12">Glycolipid biosynthesis; lipid IV(A) biosynthesis; lipid IV(A) from (3R)-3-hydroxytetradecanoyl-[acyl-carrier-protein] and UDP-N-acetyl-alpha-D-glucosamine: step 2/6.</text>
</comment>
<comment type="function">
    <text evidence="2 12">Catalyzes the hydrolysis of UDP-3-O-myristoyl-N-acetylglucosamine to form UDP-3-O-myristoylglucosamine and acetate, the committed step in lipid A biosynthesis.</text>
</comment>
<evidence type="ECO:0000256" key="8">
    <source>
        <dbReference type="ARBA" id="ARBA00022801"/>
    </source>
</evidence>
<gene>
    <name evidence="12 13" type="primary">lpxC</name>
    <name evidence="13" type="ORF">L2W38_02225</name>
</gene>
<comment type="similarity">
    <text evidence="12">Belongs to the LpxC family.</text>
</comment>
<dbReference type="InterPro" id="IPR020568">
    <property type="entry name" value="Ribosomal_Su5_D2-typ_SF"/>
</dbReference>
<dbReference type="InterPro" id="IPR015870">
    <property type="entry name" value="UDP-acyl_N-AcGlcN_deAcase_N"/>
</dbReference>
<dbReference type="PANTHER" id="PTHR33694:SF1">
    <property type="entry name" value="UDP-3-O-ACYL-N-ACETYLGLUCOSAMINE DEACETYLASE 1, MITOCHONDRIAL-RELATED"/>
    <property type="match status" value="1"/>
</dbReference>
<evidence type="ECO:0000256" key="4">
    <source>
        <dbReference type="ARBA" id="ARBA00012745"/>
    </source>
</evidence>
<evidence type="ECO:0000256" key="6">
    <source>
        <dbReference type="ARBA" id="ARBA00022556"/>
    </source>
</evidence>
<keyword evidence="14" id="KW-1185">Reference proteome</keyword>
<keyword evidence="9 12" id="KW-0862">Zinc</keyword>
<evidence type="ECO:0000256" key="1">
    <source>
        <dbReference type="ARBA" id="ARBA00001947"/>
    </source>
</evidence>
<proteinExistence type="inferred from homology"/>
<evidence type="ECO:0000256" key="3">
    <source>
        <dbReference type="ARBA" id="ARBA00005002"/>
    </source>
</evidence>
<keyword evidence="6 12" id="KW-0441">Lipid A biosynthesis</keyword>
<evidence type="ECO:0000256" key="9">
    <source>
        <dbReference type="ARBA" id="ARBA00022833"/>
    </source>
</evidence>
<dbReference type="Pfam" id="PF03331">
    <property type="entry name" value="LpxC"/>
    <property type="match status" value="1"/>
</dbReference>
<protein>
    <recommendedName>
        <fullName evidence="4 12">UDP-3-O-acyl-N-acetylglucosamine deacetylase</fullName>
        <shortName evidence="12">UDP-3-O-acyl-GlcNAc deacetylase</shortName>
        <ecNumber evidence="4 12">3.5.1.108</ecNumber>
    </recommendedName>
    <alternativeName>
        <fullName evidence="12">UDP-3-O-[R-3-hydroxymyristoyl]-N-acetylglucosamine deacetylase</fullName>
    </alternativeName>
</protein>